<evidence type="ECO:0000256" key="3">
    <source>
        <dbReference type="SAM" id="MobiDB-lite"/>
    </source>
</evidence>
<dbReference type="SUPFAM" id="SSF57701">
    <property type="entry name" value="Zn2/Cys6 DNA-binding domain"/>
    <property type="match status" value="1"/>
</dbReference>
<dbReference type="PROSITE" id="PS50048">
    <property type="entry name" value="ZN2_CY6_FUNGAL_2"/>
    <property type="match status" value="1"/>
</dbReference>
<dbReference type="InterPro" id="IPR001138">
    <property type="entry name" value="Zn2Cys6_DnaBD"/>
</dbReference>
<evidence type="ECO:0000313" key="5">
    <source>
        <dbReference type="EMBL" id="KAK9764821.1"/>
    </source>
</evidence>
<keyword evidence="2" id="KW-0539">Nucleus</keyword>
<dbReference type="SMART" id="SM00066">
    <property type="entry name" value="GAL4"/>
    <property type="match status" value="1"/>
</dbReference>
<evidence type="ECO:0000256" key="1">
    <source>
        <dbReference type="ARBA" id="ARBA00022723"/>
    </source>
</evidence>
<dbReference type="PANTHER" id="PTHR47659">
    <property type="entry name" value="ZN(II)2CYS6 TRANSCRIPTION FACTOR (EUROFUNG)-RELATED"/>
    <property type="match status" value="1"/>
</dbReference>
<reference evidence="5 6" key="1">
    <citation type="submission" date="2023-04" db="EMBL/GenBank/DDBJ databases">
        <title>Genome of Basidiobolus ranarum AG-B5.</title>
        <authorList>
            <person name="Stajich J.E."/>
            <person name="Carter-House D."/>
            <person name="Gryganskyi A."/>
        </authorList>
    </citation>
    <scope>NUCLEOTIDE SEQUENCE [LARGE SCALE GENOMIC DNA]</scope>
    <source>
        <strain evidence="5 6">AG-B5</strain>
    </source>
</reference>
<name>A0ABR2WTK4_9FUNG</name>
<dbReference type="CDD" id="cd00067">
    <property type="entry name" value="GAL4"/>
    <property type="match status" value="1"/>
</dbReference>
<dbReference type="InterPro" id="IPR050335">
    <property type="entry name" value="ERT1_acuK_gluconeogen_tf"/>
</dbReference>
<keyword evidence="1" id="KW-0479">Metal-binding</keyword>
<feature type="compositionally biased region" description="Polar residues" evidence="3">
    <location>
        <begin position="104"/>
        <end position="114"/>
    </location>
</feature>
<evidence type="ECO:0000259" key="4">
    <source>
        <dbReference type="PROSITE" id="PS50048"/>
    </source>
</evidence>
<dbReference type="PANTHER" id="PTHR47659:SF7">
    <property type="entry name" value="FUNGAL TRANSCRIPTIONAL REGULATORY PROTEIN, N-TERMINAL DOMAIN-CONTAINING PROTEIN"/>
    <property type="match status" value="1"/>
</dbReference>
<dbReference type="Gene3D" id="4.10.240.10">
    <property type="entry name" value="Zn(2)-C6 fungal-type DNA-binding domain"/>
    <property type="match status" value="1"/>
</dbReference>
<proteinExistence type="predicted"/>
<dbReference type="Proteomes" id="UP001479436">
    <property type="component" value="Unassembled WGS sequence"/>
</dbReference>
<gene>
    <name evidence="5" type="ORF">K7432_007382</name>
</gene>
<keyword evidence="6" id="KW-1185">Reference proteome</keyword>
<evidence type="ECO:0000256" key="2">
    <source>
        <dbReference type="ARBA" id="ARBA00023242"/>
    </source>
</evidence>
<evidence type="ECO:0000313" key="6">
    <source>
        <dbReference type="Proteomes" id="UP001479436"/>
    </source>
</evidence>
<dbReference type="EMBL" id="JASJQH010000362">
    <property type="protein sequence ID" value="KAK9764821.1"/>
    <property type="molecule type" value="Genomic_DNA"/>
</dbReference>
<dbReference type="InterPro" id="IPR036864">
    <property type="entry name" value="Zn2-C6_fun-type_DNA-bd_sf"/>
</dbReference>
<sequence length="218" mass="24261">MKKLGENLAVFHADPNCEKWDCISKRRQVKNACINCQNACKKCDEGRPCQRCVKYGLVGTCRNSLRKARRRRPAPYNHQHDTQADIDEGFTIIATKDSFYSSKESEHSLINQHGPSIDCGSATSTPPPSPELNSESSAPRKVSSTSRPLPSYKIALPSPQVSPTNAMFGDVISAKELQQPSPPIVIRQNPYEHGPKLPSIKYLHKSLPSIKEMLYSLD</sequence>
<protein>
    <recommendedName>
        <fullName evidence="4">Zn(2)-C6 fungal-type domain-containing protein</fullName>
    </recommendedName>
</protein>
<organism evidence="5 6">
    <name type="scientific">Basidiobolus ranarum</name>
    <dbReference type="NCBI Taxonomy" id="34480"/>
    <lineage>
        <taxon>Eukaryota</taxon>
        <taxon>Fungi</taxon>
        <taxon>Fungi incertae sedis</taxon>
        <taxon>Zoopagomycota</taxon>
        <taxon>Entomophthoromycotina</taxon>
        <taxon>Basidiobolomycetes</taxon>
        <taxon>Basidiobolales</taxon>
        <taxon>Basidiobolaceae</taxon>
        <taxon>Basidiobolus</taxon>
    </lineage>
</organism>
<feature type="region of interest" description="Disordered" evidence="3">
    <location>
        <begin position="104"/>
        <end position="157"/>
    </location>
</feature>
<comment type="caution">
    <text evidence="5">The sequence shown here is derived from an EMBL/GenBank/DDBJ whole genome shotgun (WGS) entry which is preliminary data.</text>
</comment>
<feature type="domain" description="Zn(2)-C6 fungal-type" evidence="4">
    <location>
        <begin position="32"/>
        <end position="63"/>
    </location>
</feature>
<accession>A0ABR2WTK4</accession>